<feature type="compositionally biased region" description="Basic residues" evidence="1">
    <location>
        <begin position="476"/>
        <end position="486"/>
    </location>
</feature>
<feature type="compositionally biased region" description="Basic and acidic residues" evidence="1">
    <location>
        <begin position="297"/>
        <end position="308"/>
    </location>
</feature>
<feature type="region of interest" description="Disordered" evidence="1">
    <location>
        <begin position="765"/>
        <end position="846"/>
    </location>
</feature>
<feature type="compositionally biased region" description="Basic and acidic residues" evidence="1">
    <location>
        <begin position="12"/>
        <end position="23"/>
    </location>
</feature>
<dbReference type="OrthoDB" id="6723674at2759"/>
<feature type="compositionally biased region" description="Low complexity" evidence="1">
    <location>
        <begin position="105"/>
        <end position="114"/>
    </location>
</feature>
<feature type="compositionally biased region" description="Polar residues" evidence="1">
    <location>
        <begin position="680"/>
        <end position="693"/>
    </location>
</feature>
<protein>
    <recommendedName>
        <fullName evidence="2">Myb/SANT-like DNA-binding domain-containing protein</fullName>
    </recommendedName>
</protein>
<dbReference type="EMBL" id="BFEA01000084">
    <property type="protein sequence ID" value="GBG67211.1"/>
    <property type="molecule type" value="Genomic_DNA"/>
</dbReference>
<feature type="compositionally biased region" description="Basic and acidic residues" evidence="1">
    <location>
        <begin position="337"/>
        <end position="404"/>
    </location>
</feature>
<dbReference type="PANTHER" id="PTHR33492:SF11">
    <property type="entry name" value="OS04G0670900 PROTEIN"/>
    <property type="match status" value="1"/>
</dbReference>
<dbReference type="Gene3D" id="1.10.10.60">
    <property type="entry name" value="Homeodomain-like"/>
    <property type="match status" value="1"/>
</dbReference>
<accession>A0A388KB11</accession>
<feature type="region of interest" description="Disordered" evidence="1">
    <location>
        <begin position="1"/>
        <end position="723"/>
    </location>
</feature>
<feature type="compositionally biased region" description="Basic and acidic residues" evidence="1">
    <location>
        <begin position="418"/>
        <end position="441"/>
    </location>
</feature>
<feature type="compositionally biased region" description="Polar residues" evidence="1">
    <location>
        <begin position="263"/>
        <end position="274"/>
    </location>
</feature>
<dbReference type="Pfam" id="PF13837">
    <property type="entry name" value="Myb_DNA-bind_4"/>
    <property type="match status" value="1"/>
</dbReference>
<gene>
    <name evidence="3" type="ORF">CBR_g84874</name>
</gene>
<feature type="domain" description="Myb/SANT-like DNA-binding" evidence="2">
    <location>
        <begin position="851"/>
        <end position="925"/>
    </location>
</feature>
<reference evidence="3 4" key="1">
    <citation type="journal article" date="2018" name="Cell">
        <title>The Chara Genome: Secondary Complexity and Implications for Plant Terrestrialization.</title>
        <authorList>
            <person name="Nishiyama T."/>
            <person name="Sakayama H."/>
            <person name="Vries J.D."/>
            <person name="Buschmann H."/>
            <person name="Saint-Marcoux D."/>
            <person name="Ullrich K.K."/>
            <person name="Haas F.B."/>
            <person name="Vanderstraeten L."/>
            <person name="Becker D."/>
            <person name="Lang D."/>
            <person name="Vosolsobe S."/>
            <person name="Rombauts S."/>
            <person name="Wilhelmsson P.K.I."/>
            <person name="Janitza P."/>
            <person name="Kern R."/>
            <person name="Heyl A."/>
            <person name="Rumpler F."/>
            <person name="Villalobos L.I.A.C."/>
            <person name="Clay J.M."/>
            <person name="Skokan R."/>
            <person name="Toyoda A."/>
            <person name="Suzuki Y."/>
            <person name="Kagoshima H."/>
            <person name="Schijlen E."/>
            <person name="Tajeshwar N."/>
            <person name="Catarino B."/>
            <person name="Hetherington A.J."/>
            <person name="Saltykova A."/>
            <person name="Bonnot C."/>
            <person name="Breuninger H."/>
            <person name="Symeonidi A."/>
            <person name="Radhakrishnan G.V."/>
            <person name="Van Nieuwerburgh F."/>
            <person name="Deforce D."/>
            <person name="Chang C."/>
            <person name="Karol K.G."/>
            <person name="Hedrich R."/>
            <person name="Ulvskov P."/>
            <person name="Glockner G."/>
            <person name="Delwiche C.F."/>
            <person name="Petrasek J."/>
            <person name="Van de Peer Y."/>
            <person name="Friml J."/>
            <person name="Beilby M."/>
            <person name="Dolan L."/>
            <person name="Kohara Y."/>
            <person name="Sugano S."/>
            <person name="Fujiyama A."/>
            <person name="Delaux P.-M."/>
            <person name="Quint M."/>
            <person name="TheiBen G."/>
            <person name="Hagemann M."/>
            <person name="Harholt J."/>
            <person name="Dunand C."/>
            <person name="Zachgo S."/>
            <person name="Langdale J."/>
            <person name="Maumus F."/>
            <person name="Straeten D.V.D."/>
            <person name="Gould S.B."/>
            <person name="Rensing S.A."/>
        </authorList>
    </citation>
    <scope>NUCLEOTIDE SEQUENCE [LARGE SCALE GENOMIC DNA]</scope>
    <source>
        <strain evidence="3 4">S276</strain>
    </source>
</reference>
<comment type="caution">
    <text evidence="3">The sequence shown here is derived from an EMBL/GenBank/DDBJ whole genome shotgun (WGS) entry which is preliminary data.</text>
</comment>
<evidence type="ECO:0000259" key="2">
    <source>
        <dbReference type="Pfam" id="PF13837"/>
    </source>
</evidence>
<keyword evidence="4" id="KW-1185">Reference proteome</keyword>
<name>A0A388KB11_CHABU</name>
<feature type="compositionally biased region" description="Basic and acidic residues" evidence="1">
    <location>
        <begin position="185"/>
        <end position="256"/>
    </location>
</feature>
<proteinExistence type="predicted"/>
<dbReference type="InterPro" id="IPR044822">
    <property type="entry name" value="Myb_DNA-bind_4"/>
</dbReference>
<dbReference type="Proteomes" id="UP000265515">
    <property type="component" value="Unassembled WGS sequence"/>
</dbReference>
<evidence type="ECO:0000256" key="1">
    <source>
        <dbReference type="SAM" id="MobiDB-lite"/>
    </source>
</evidence>
<feature type="compositionally biased region" description="Basic and acidic residues" evidence="1">
    <location>
        <begin position="466"/>
        <end position="475"/>
    </location>
</feature>
<feature type="compositionally biased region" description="Basic and acidic residues" evidence="1">
    <location>
        <begin position="124"/>
        <end position="159"/>
    </location>
</feature>
<dbReference type="Gramene" id="GBG67211">
    <property type="protein sequence ID" value="GBG67211"/>
    <property type="gene ID" value="CBR_g84874"/>
</dbReference>
<dbReference type="STRING" id="69332.A0A388KB11"/>
<evidence type="ECO:0000313" key="3">
    <source>
        <dbReference type="EMBL" id="GBG67211.1"/>
    </source>
</evidence>
<feature type="compositionally biased region" description="Basic and acidic residues" evidence="1">
    <location>
        <begin position="487"/>
        <end position="530"/>
    </location>
</feature>
<feature type="compositionally biased region" description="Basic and acidic residues" evidence="1">
    <location>
        <begin position="64"/>
        <end position="100"/>
    </location>
</feature>
<evidence type="ECO:0000313" key="4">
    <source>
        <dbReference type="Proteomes" id="UP000265515"/>
    </source>
</evidence>
<organism evidence="3 4">
    <name type="scientific">Chara braunii</name>
    <name type="common">Braun's stonewort</name>
    <dbReference type="NCBI Taxonomy" id="69332"/>
    <lineage>
        <taxon>Eukaryota</taxon>
        <taxon>Viridiplantae</taxon>
        <taxon>Streptophyta</taxon>
        <taxon>Charophyceae</taxon>
        <taxon>Charales</taxon>
        <taxon>Characeae</taxon>
        <taxon>Chara</taxon>
    </lineage>
</organism>
<feature type="compositionally biased region" description="Basic and acidic residues" evidence="1">
    <location>
        <begin position="769"/>
        <end position="788"/>
    </location>
</feature>
<feature type="region of interest" description="Disordered" evidence="1">
    <location>
        <begin position="983"/>
        <end position="1031"/>
    </location>
</feature>
<sequence>MGVLVVLFGQGDAHRTANDKVENSTRAYSGHHPADDGATLEGNEVQEGTDTGGGGNETEENETETEHREPQGQRTGKGDNKDESQLTDTKPRKTIGERNARHGSAAANAKTTATSRHRRSGRVKSRENLENPSDTKDRENPENPVETRERDVANERETAGEEENTAAGGTKQREAVEVEEETGAEAEKAAREGRAMRARGKGEGDGDKELGEREGSRRTSEEDGKAEGKETGEQEGSQRRTVEDEDRAAVEMKESPAVKATTVAANTEPKTGNGTEEREGTQGTHAADMQAVTGEATQDRTADAKPDEQVLVEGRAQAEDRAAEGNTTAIAQTGRAKGRDDNADRRSHEGNKQGGGKDGRNRREQRQPEVDENREPEEKEQREEHEVGEDRRAETEAGEVRPDPDGGAMVGQAQPGGKGEEKERGLEETALRGEDQPGGKGEEEEEEQVPEDAVHGEQKDIDEEDQHPQRGDTVQRPRHANGRGRPLRGDADRERPHRDDTAEGNNDHDEQSEHQEVRRRCVKNNDRMEGWKAISGSAVERGGRWSEHSPSNSPRPSERSRHAHLPPHLQPLPDKDDEEGDDRWSRTVPLGSGSTQEWAATELFGSRDGGKGQSYTELLQKGLSDTDGDGGVNLSFGLGSGRSAVISQTVVVNPHPDDDGSDVTAVQRSPRSPAPLREASGNNNDPPRQQFRSPSVCRGASARPQWMQSPSPLSAGLSAGRRVGECRETAPVVADVGDARDEREVWAEQRRLMRSVREESITRGVQRLRVGEDGHDGEEAGADAHDPDWNDNGAEGWEDDAGNISPSKQAAAMGGRGGKTKSCGGNGRRGKRTAGKGSDAEGDVDGEGGCHFWSVDDIIALIRAKRDQDAHLQGMGHAYTRMKPREWKWLDVATRLKKVGVDREVDRCGKKWDNLMQQFKKVHHFQGLTGKHDFFQLSGKDRMSKGFSFNMDRAVYDEILGSTAKNHTINPKNVADTGAQGGVRLLSASSPDPESVGDGDGGAEHDDDDDGSTKGSSQMTGGAGGFDKRKSTRQQTFEAMMECMEKHGALMVSTKESNNKRHCSIAIRQCEALEAEIEVQKKHYAASDEVSKLMCHALLEIAKAIGKPGGGSPAGMVARAGYAVGGGGSNAGEGATTGVKAGDIPGKGDDDDPLVNRLRQRNTREGMEAAAKLWVDDLRFWNEREGFAIVKLIAEARGYLVVVARGEQPPPIRRSIVFPHNSIPQHEIADGSELNAAKERALKVQGIALRVIHGWVFKSQNRQRGYHAAYQYALNHAATDIARSMWMGEDWRYCVSPMVVHHTLDMDMKLPLWFVGADVEDRHEDDGLAAY</sequence>
<dbReference type="PANTHER" id="PTHR33492">
    <property type="entry name" value="OSJNBA0043A12.37 PROTEIN-RELATED"/>
    <property type="match status" value="1"/>
</dbReference>